<protein>
    <submittedName>
        <fullName evidence="2">Dabb family protein</fullName>
    </submittedName>
</protein>
<reference evidence="3" key="1">
    <citation type="journal article" date="2019" name="Int. J. Syst. Evol. Microbiol.">
        <title>The Global Catalogue of Microorganisms (GCM) 10K type strain sequencing project: providing services to taxonomists for standard genome sequencing and annotation.</title>
        <authorList>
            <consortium name="The Broad Institute Genomics Platform"/>
            <consortium name="The Broad Institute Genome Sequencing Center for Infectious Disease"/>
            <person name="Wu L."/>
            <person name="Ma J."/>
        </authorList>
    </citation>
    <scope>NUCLEOTIDE SEQUENCE [LARGE SCALE GENOMIC DNA]</scope>
    <source>
        <strain evidence="3">CGMCC 4.7357</strain>
    </source>
</reference>
<evidence type="ECO:0000313" key="2">
    <source>
        <dbReference type="EMBL" id="MFC4665694.1"/>
    </source>
</evidence>
<dbReference type="EMBL" id="JBHSGO010000102">
    <property type="protein sequence ID" value="MFC4665694.1"/>
    <property type="molecule type" value="Genomic_DNA"/>
</dbReference>
<dbReference type="PROSITE" id="PS51502">
    <property type="entry name" value="S_R_A_B_BARREL"/>
    <property type="match status" value="1"/>
</dbReference>
<dbReference type="InterPro" id="IPR013097">
    <property type="entry name" value="Dabb"/>
</dbReference>
<dbReference type="Pfam" id="PF07876">
    <property type="entry name" value="Dabb"/>
    <property type="match status" value="1"/>
</dbReference>
<proteinExistence type="predicted"/>
<dbReference type="SUPFAM" id="SSF54909">
    <property type="entry name" value="Dimeric alpha+beta barrel"/>
    <property type="match status" value="1"/>
</dbReference>
<organism evidence="2 3">
    <name type="scientific">Falsiporphyromonas endometrii</name>
    <dbReference type="NCBI Taxonomy" id="1387297"/>
    <lineage>
        <taxon>Bacteria</taxon>
        <taxon>Pseudomonadati</taxon>
        <taxon>Bacteroidota</taxon>
        <taxon>Bacteroidia</taxon>
        <taxon>Bacteroidales</taxon>
        <taxon>Porphyromonadaceae</taxon>
        <taxon>Falsiporphyromonas</taxon>
    </lineage>
</organism>
<name>A0ABV9K6Z2_9PORP</name>
<gene>
    <name evidence="2" type="ORF">ACFO3G_03575</name>
</gene>
<accession>A0ABV9K6Z2</accession>
<dbReference type="Proteomes" id="UP001596020">
    <property type="component" value="Unassembled WGS sequence"/>
</dbReference>
<dbReference type="Gene3D" id="3.30.70.100">
    <property type="match status" value="1"/>
</dbReference>
<evidence type="ECO:0000313" key="3">
    <source>
        <dbReference type="Proteomes" id="UP001596020"/>
    </source>
</evidence>
<dbReference type="RefSeq" id="WP_380078056.1">
    <property type="nucleotide sequence ID" value="NZ_JBHSGO010000102.1"/>
</dbReference>
<dbReference type="PANTHER" id="PTHR37832:SF1">
    <property type="entry name" value="STRESS-RESPONSE A_B BARREL DOMAIN-CONTAINING PROTEIN"/>
    <property type="match status" value="1"/>
</dbReference>
<dbReference type="PANTHER" id="PTHR37832">
    <property type="entry name" value="BLL2683 PROTEIN"/>
    <property type="match status" value="1"/>
</dbReference>
<evidence type="ECO:0000259" key="1">
    <source>
        <dbReference type="PROSITE" id="PS51502"/>
    </source>
</evidence>
<dbReference type="InterPro" id="IPR011008">
    <property type="entry name" value="Dimeric_a/b-barrel"/>
</dbReference>
<comment type="caution">
    <text evidence="2">The sequence shown here is derived from an EMBL/GenBank/DDBJ whole genome shotgun (WGS) entry which is preliminary data.</text>
</comment>
<keyword evidence="3" id="KW-1185">Reference proteome</keyword>
<sequence>MVRHIVMFALDGFPTPGDKQRHLLRIKTSLEMLPSQIERLNKLKVYLNINEKEEYDFVIEAELNCMDCVKAYQEDPLHQRIINDFVKPYLKKRACVDYVID</sequence>
<dbReference type="SMART" id="SM00886">
    <property type="entry name" value="Dabb"/>
    <property type="match status" value="1"/>
</dbReference>
<feature type="domain" description="Stress-response A/B barrel" evidence="1">
    <location>
        <begin position="2"/>
        <end position="98"/>
    </location>
</feature>